<accession>A0A0C2I6H3</accession>
<comment type="caution">
    <text evidence="1">The sequence shown here is derived from an EMBL/GenBank/DDBJ whole genome shotgun (WGS) entry which is preliminary data.</text>
</comment>
<evidence type="ECO:0000313" key="1">
    <source>
        <dbReference type="EMBL" id="KIH84806.1"/>
    </source>
</evidence>
<dbReference type="Proteomes" id="UP000031535">
    <property type="component" value="Unassembled WGS sequence"/>
</dbReference>
<gene>
    <name evidence="1" type="ORF">UCMB321_1486</name>
</gene>
<dbReference type="PATRIC" id="fig|226910.6.peg.1478"/>
<organism evidence="1 2">
    <name type="scientific">Pseudomonas batumici</name>
    <dbReference type="NCBI Taxonomy" id="226910"/>
    <lineage>
        <taxon>Bacteria</taxon>
        <taxon>Pseudomonadati</taxon>
        <taxon>Pseudomonadota</taxon>
        <taxon>Gammaproteobacteria</taxon>
        <taxon>Pseudomonadales</taxon>
        <taxon>Pseudomonadaceae</taxon>
        <taxon>Pseudomonas</taxon>
    </lineage>
</organism>
<dbReference type="EMBL" id="JXDG01000014">
    <property type="protein sequence ID" value="KIH84806.1"/>
    <property type="molecule type" value="Genomic_DNA"/>
</dbReference>
<evidence type="ECO:0000313" key="2">
    <source>
        <dbReference type="Proteomes" id="UP000031535"/>
    </source>
</evidence>
<reference evidence="1 2" key="1">
    <citation type="submission" date="2015-01" db="EMBL/GenBank/DDBJ databases">
        <title>Complete genome of Pseudomonas batumici UCM B-321 producer of the batumin antibiotic with strong antistaphilococcal and potential anticancer activity.</title>
        <authorList>
            <person name="Klochko V.V."/>
            <person name="Zelena L.B."/>
            <person name="Elena K.A."/>
            <person name="Reva O.N."/>
        </authorList>
    </citation>
    <scope>NUCLEOTIDE SEQUENCE [LARGE SCALE GENOMIC DNA]</scope>
    <source>
        <strain evidence="1 2">UCM B-321</strain>
    </source>
</reference>
<keyword evidence="2" id="KW-1185">Reference proteome</keyword>
<name>A0A0C2I6H3_9PSED</name>
<proteinExistence type="predicted"/>
<sequence>MYIQHSNFWSHVKRLLADGYARNELCTSYMTGRHSPGILRPMSVR</sequence>
<protein>
    <submittedName>
        <fullName evidence="1">Uncharacterized protein</fullName>
    </submittedName>
</protein>
<dbReference type="AlphaFoldDB" id="A0A0C2I6H3"/>